<dbReference type="InterPro" id="IPR006073">
    <property type="entry name" value="GTP-bd"/>
</dbReference>
<sequence>MTSLPEGPHHRPGPSTGLAGRVDALTTAVERARGRVEESVVDDARATAERAAARMRLSAEHTVVAIAGATGSGKSSTFNALTGLDLSAVGVRRPTTSWATACVWGGDDATEVLDWLGIPPRHQTNRDSMLDATREDNDLDGVVLLDLPDHDSTEVSHHLEVDRLVDLADLMVWVLDPQKYADAAVHDRYLAPLAAHAETIVVVLNHLDAVPEPRRESMLDDVRRLLVDDGLGGVPVIGVSAREGWGVDELRTEVARRVRDKAVARGRLERDVRAAADRLAEASGTTGSGPAHHTLSGSRAGELEAALADAAGVGVVVEAVETAARRRAARATGWPLLAWTGALGKDPAARTGLDLQGAGGDDAVAAELAGGASTPSTARVQGSRVDAALRDVADDVSRGMSEAWQDAVRRASVSRSDEVVRRLDETLAATELEPTRLPGWVHAVRVVQWLLLLVALAGGAWYVATIVGATAEVTLAGVPVALALLVGGLVLGLVLALVCRALVGRAGRFRGMVADTRMRSGVHDVATELVVTPVRAELAAHAELSDALATARR</sequence>
<dbReference type="EMBL" id="BAAAMY010000004">
    <property type="protein sequence ID" value="GAA1919692.1"/>
    <property type="molecule type" value="Genomic_DNA"/>
</dbReference>
<reference evidence="3 4" key="1">
    <citation type="journal article" date="2019" name="Int. J. Syst. Evol. Microbiol.">
        <title>The Global Catalogue of Microorganisms (GCM) 10K type strain sequencing project: providing services to taxonomists for standard genome sequencing and annotation.</title>
        <authorList>
            <consortium name="The Broad Institute Genomics Platform"/>
            <consortium name="The Broad Institute Genome Sequencing Center for Infectious Disease"/>
            <person name="Wu L."/>
            <person name="Ma J."/>
        </authorList>
    </citation>
    <scope>NUCLEOTIDE SEQUENCE [LARGE SCALE GENOMIC DNA]</scope>
    <source>
        <strain evidence="3 4">JCM 14046</strain>
    </source>
</reference>
<keyword evidence="1" id="KW-0472">Membrane</keyword>
<dbReference type="Gene3D" id="3.40.50.300">
    <property type="entry name" value="P-loop containing nucleotide triphosphate hydrolases"/>
    <property type="match status" value="1"/>
</dbReference>
<organism evidence="3 4">
    <name type="scientific">Nocardioides lentus</name>
    <dbReference type="NCBI Taxonomy" id="338077"/>
    <lineage>
        <taxon>Bacteria</taxon>
        <taxon>Bacillati</taxon>
        <taxon>Actinomycetota</taxon>
        <taxon>Actinomycetes</taxon>
        <taxon>Propionibacteriales</taxon>
        <taxon>Nocardioidaceae</taxon>
        <taxon>Nocardioides</taxon>
    </lineage>
</organism>
<keyword evidence="4" id="KW-1185">Reference proteome</keyword>
<dbReference type="Proteomes" id="UP001501612">
    <property type="component" value="Unassembled WGS sequence"/>
</dbReference>
<dbReference type="PANTHER" id="PTHR42698:SF1">
    <property type="entry name" value="GTPASE ERA, MITOCHONDRIAL"/>
    <property type="match status" value="1"/>
</dbReference>
<feature type="transmembrane region" description="Helical" evidence="1">
    <location>
        <begin position="476"/>
        <end position="503"/>
    </location>
</feature>
<dbReference type="SUPFAM" id="SSF52540">
    <property type="entry name" value="P-loop containing nucleoside triphosphate hydrolases"/>
    <property type="match status" value="1"/>
</dbReference>
<feature type="transmembrane region" description="Helical" evidence="1">
    <location>
        <begin position="446"/>
        <end position="464"/>
    </location>
</feature>
<evidence type="ECO:0000256" key="1">
    <source>
        <dbReference type="SAM" id="Phobius"/>
    </source>
</evidence>
<dbReference type="InterPro" id="IPR027417">
    <property type="entry name" value="P-loop_NTPase"/>
</dbReference>
<evidence type="ECO:0000313" key="4">
    <source>
        <dbReference type="Proteomes" id="UP001501612"/>
    </source>
</evidence>
<proteinExistence type="predicted"/>
<name>A0ABN2PFE5_9ACTN</name>
<protein>
    <submittedName>
        <fullName evidence="3">50S ribosome-binding GTPase</fullName>
    </submittedName>
</protein>
<dbReference type="PANTHER" id="PTHR42698">
    <property type="entry name" value="GTPASE ERA"/>
    <property type="match status" value="1"/>
</dbReference>
<keyword evidence="1" id="KW-0812">Transmembrane</keyword>
<evidence type="ECO:0000259" key="2">
    <source>
        <dbReference type="Pfam" id="PF01926"/>
    </source>
</evidence>
<accession>A0ABN2PFE5</accession>
<dbReference type="RefSeq" id="WP_344006979.1">
    <property type="nucleotide sequence ID" value="NZ_BAAAMY010000004.1"/>
</dbReference>
<dbReference type="Pfam" id="PF01926">
    <property type="entry name" value="MMR_HSR1"/>
    <property type="match status" value="1"/>
</dbReference>
<comment type="caution">
    <text evidence="3">The sequence shown here is derived from an EMBL/GenBank/DDBJ whole genome shotgun (WGS) entry which is preliminary data.</text>
</comment>
<evidence type="ECO:0000313" key="3">
    <source>
        <dbReference type="EMBL" id="GAA1919692.1"/>
    </source>
</evidence>
<dbReference type="InterPro" id="IPR005662">
    <property type="entry name" value="GTPase_Era-like"/>
</dbReference>
<keyword evidence="1" id="KW-1133">Transmembrane helix</keyword>
<feature type="domain" description="G" evidence="2">
    <location>
        <begin position="64"/>
        <end position="177"/>
    </location>
</feature>
<gene>
    <name evidence="3" type="ORF">GCM10009737_21570</name>
</gene>